<dbReference type="SUPFAM" id="SSF53335">
    <property type="entry name" value="S-adenosyl-L-methionine-dependent methyltransferases"/>
    <property type="match status" value="1"/>
</dbReference>
<proteinExistence type="inferred from homology"/>
<dbReference type="InterPro" id="IPR011530">
    <property type="entry name" value="rRNA_adenine_dimethylase"/>
</dbReference>
<evidence type="ECO:0000256" key="2">
    <source>
        <dbReference type="ARBA" id="ARBA00022552"/>
    </source>
</evidence>
<evidence type="ECO:0000256" key="5">
    <source>
        <dbReference type="ARBA" id="ARBA00022691"/>
    </source>
</evidence>
<dbReference type="KEGG" id="mff:MFFC18_07970"/>
<comment type="subcellular location">
    <subcellularLocation>
        <location evidence="7">Cytoplasm</location>
    </subcellularLocation>
</comment>
<protein>
    <recommendedName>
        <fullName evidence="7">Ribosomal RNA small subunit methyltransferase A</fullName>
        <ecNumber evidence="7">2.1.1.182</ecNumber>
    </recommendedName>
    <alternativeName>
        <fullName evidence="7">16S rRNA (adenine(1518)-N(6)/adenine(1519)-N(6))-dimethyltransferase</fullName>
    </alternativeName>
    <alternativeName>
        <fullName evidence="7">16S rRNA dimethyladenosine transferase</fullName>
    </alternativeName>
    <alternativeName>
        <fullName evidence="7">16S rRNA dimethylase</fullName>
    </alternativeName>
    <alternativeName>
        <fullName evidence="7">S-adenosylmethionine-6-N', N'-adenosyl(rRNA) dimethyltransferase</fullName>
    </alternativeName>
</protein>
<organism evidence="11 12">
    <name type="scientific">Mariniblastus fucicola</name>
    <dbReference type="NCBI Taxonomy" id="980251"/>
    <lineage>
        <taxon>Bacteria</taxon>
        <taxon>Pseudomonadati</taxon>
        <taxon>Planctomycetota</taxon>
        <taxon>Planctomycetia</taxon>
        <taxon>Pirellulales</taxon>
        <taxon>Pirellulaceae</taxon>
        <taxon>Mariniblastus</taxon>
    </lineage>
</organism>
<feature type="binding site" evidence="7 8">
    <location>
        <position position="207"/>
    </location>
    <ligand>
        <name>S-adenosyl-L-methionine</name>
        <dbReference type="ChEBI" id="CHEBI:59789"/>
    </ligand>
</feature>
<dbReference type="CDD" id="cd02440">
    <property type="entry name" value="AdoMet_MTases"/>
    <property type="match status" value="1"/>
</dbReference>
<name>A0A5B9P8K3_9BACT</name>
<evidence type="ECO:0000313" key="11">
    <source>
        <dbReference type="EMBL" id="QEG20946.1"/>
    </source>
</evidence>
<dbReference type="PROSITE" id="PS01131">
    <property type="entry name" value="RRNA_A_DIMETH"/>
    <property type="match status" value="1"/>
</dbReference>
<gene>
    <name evidence="7 11" type="primary">rsmA</name>
    <name evidence="7" type="synonym">ksgA</name>
    <name evidence="11" type="ORF">MFFC18_07970</name>
</gene>
<dbReference type="GO" id="GO:0005829">
    <property type="term" value="C:cytosol"/>
    <property type="evidence" value="ECO:0007669"/>
    <property type="project" value="TreeGrafter"/>
</dbReference>
<keyword evidence="5 7" id="KW-0949">S-adenosyl-L-methionine</keyword>
<evidence type="ECO:0000256" key="3">
    <source>
        <dbReference type="ARBA" id="ARBA00022603"/>
    </source>
</evidence>
<feature type="binding site" evidence="7 8">
    <location>
        <position position="103"/>
    </location>
    <ligand>
        <name>S-adenosyl-L-methionine</name>
        <dbReference type="ChEBI" id="CHEBI:59789"/>
    </ligand>
</feature>
<evidence type="ECO:0000256" key="9">
    <source>
        <dbReference type="SAM" id="MobiDB-lite"/>
    </source>
</evidence>
<feature type="binding site" evidence="7 8">
    <location>
        <position position="149"/>
    </location>
    <ligand>
        <name>S-adenosyl-L-methionine</name>
        <dbReference type="ChEBI" id="CHEBI:59789"/>
    </ligand>
</feature>
<dbReference type="SMART" id="SM00650">
    <property type="entry name" value="rADc"/>
    <property type="match status" value="1"/>
</dbReference>
<dbReference type="AlphaFoldDB" id="A0A5B9P8K3"/>
<dbReference type="GO" id="GO:0052908">
    <property type="term" value="F:16S rRNA (adenine(1518)-N(6)/adenine(1519)-N(6))-dimethyltransferase activity"/>
    <property type="evidence" value="ECO:0007669"/>
    <property type="project" value="UniProtKB-EC"/>
</dbReference>
<reference evidence="11 12" key="1">
    <citation type="submission" date="2019-08" db="EMBL/GenBank/DDBJ databases">
        <title>Deep-cultivation of Planctomycetes and their phenomic and genomic characterization uncovers novel biology.</title>
        <authorList>
            <person name="Wiegand S."/>
            <person name="Jogler M."/>
            <person name="Boedeker C."/>
            <person name="Pinto D."/>
            <person name="Vollmers J."/>
            <person name="Rivas-Marin E."/>
            <person name="Kohn T."/>
            <person name="Peeters S.H."/>
            <person name="Heuer A."/>
            <person name="Rast P."/>
            <person name="Oberbeckmann S."/>
            <person name="Bunk B."/>
            <person name="Jeske O."/>
            <person name="Meyerdierks A."/>
            <person name="Storesund J.E."/>
            <person name="Kallscheuer N."/>
            <person name="Luecker S."/>
            <person name="Lage O.M."/>
            <person name="Pohl T."/>
            <person name="Merkel B.J."/>
            <person name="Hornburger P."/>
            <person name="Mueller R.-W."/>
            <person name="Bruemmer F."/>
            <person name="Labrenz M."/>
            <person name="Spormann A.M."/>
            <person name="Op den Camp H."/>
            <person name="Overmann J."/>
            <person name="Amann R."/>
            <person name="Jetten M.S.M."/>
            <person name="Mascher T."/>
            <person name="Medema M.H."/>
            <person name="Devos D.P."/>
            <person name="Kaster A.-K."/>
            <person name="Ovreas L."/>
            <person name="Rohde M."/>
            <person name="Galperin M.Y."/>
            <person name="Jogler C."/>
        </authorList>
    </citation>
    <scope>NUCLEOTIDE SEQUENCE [LARGE SCALE GENOMIC DNA]</scope>
    <source>
        <strain evidence="11 12">FC18</strain>
    </source>
</reference>
<dbReference type="Proteomes" id="UP000322214">
    <property type="component" value="Chromosome"/>
</dbReference>
<keyword evidence="1 7" id="KW-0963">Cytoplasm</keyword>
<dbReference type="InterPro" id="IPR020596">
    <property type="entry name" value="rRNA_Ade_Mease_Trfase_CS"/>
</dbReference>
<dbReference type="EC" id="2.1.1.182" evidence="7"/>
<comment type="catalytic activity">
    <reaction evidence="7">
        <text>adenosine(1518)/adenosine(1519) in 16S rRNA + 4 S-adenosyl-L-methionine = N(6)-dimethyladenosine(1518)/N(6)-dimethyladenosine(1519) in 16S rRNA + 4 S-adenosyl-L-homocysteine + 4 H(+)</text>
        <dbReference type="Rhea" id="RHEA:19609"/>
        <dbReference type="Rhea" id="RHEA-COMP:10232"/>
        <dbReference type="Rhea" id="RHEA-COMP:10233"/>
        <dbReference type="ChEBI" id="CHEBI:15378"/>
        <dbReference type="ChEBI" id="CHEBI:57856"/>
        <dbReference type="ChEBI" id="CHEBI:59789"/>
        <dbReference type="ChEBI" id="CHEBI:74411"/>
        <dbReference type="ChEBI" id="CHEBI:74493"/>
        <dbReference type="EC" id="2.1.1.182"/>
    </reaction>
</comment>
<dbReference type="NCBIfam" id="TIGR00755">
    <property type="entry name" value="ksgA"/>
    <property type="match status" value="1"/>
</dbReference>
<dbReference type="Gene3D" id="3.40.50.150">
    <property type="entry name" value="Vaccinia Virus protein VP39"/>
    <property type="match status" value="1"/>
</dbReference>
<sequence length="386" mass="43075">MKLIYWPSMSSNNSNETDNPSNEENDPWARARKVLEDKKAIAERAKAVITGEPLPPSIKEIADAADEKEGEGKKVNRQTVSYLSRRFEEVGLNPNKRHGQNFLVDLNLIQMIAKSADLGKNDVVLEIGTGMGSLTGMLAQKAAHVITVEIDGYLYQMASEELEAFDNIEMLKQDALKNKNQFDDRVIDAIKKALAADSSRVFKLAANLPYNVATPIIANLLRSEVIPATMSVTIQKELADRITAKPGSKDYGSLSVWVQSMADPELVRVMPPHVFWPRPKVDSAILKIVHRPEKAAAVPDIDFFYAFVRAMFFHRRKFMRSVAVAAFKGQLSKPQVDEVLAEAGLREDARTEQLSVEELQSLCELFRQKLVEVTGEQNPRLANQGN</sequence>
<dbReference type="GO" id="GO:0003723">
    <property type="term" value="F:RNA binding"/>
    <property type="evidence" value="ECO:0007669"/>
    <property type="project" value="UniProtKB-UniRule"/>
</dbReference>
<dbReference type="PANTHER" id="PTHR11727:SF7">
    <property type="entry name" value="DIMETHYLADENOSINE TRANSFERASE-RELATED"/>
    <property type="match status" value="1"/>
</dbReference>
<feature type="binding site" evidence="7 8">
    <location>
        <position position="174"/>
    </location>
    <ligand>
        <name>S-adenosyl-L-methionine</name>
        <dbReference type="ChEBI" id="CHEBI:59789"/>
    </ligand>
</feature>
<comment type="function">
    <text evidence="7">Specifically dimethylates two adjacent adenosines (A1518 and A1519) in the loop of a conserved hairpin near the 3'-end of 16S rRNA in the 30S particle. May play a critical role in biogenesis of 30S subunits.</text>
</comment>
<feature type="compositionally biased region" description="Polar residues" evidence="9">
    <location>
        <begin position="8"/>
        <end position="20"/>
    </location>
</feature>
<dbReference type="Pfam" id="PF00398">
    <property type="entry name" value="RrnaAD"/>
    <property type="match status" value="1"/>
</dbReference>
<keyword evidence="2 7" id="KW-0698">rRNA processing</keyword>
<evidence type="ECO:0000256" key="1">
    <source>
        <dbReference type="ARBA" id="ARBA00022490"/>
    </source>
</evidence>
<dbReference type="PANTHER" id="PTHR11727">
    <property type="entry name" value="DIMETHYLADENOSINE TRANSFERASE"/>
    <property type="match status" value="1"/>
</dbReference>
<feature type="binding site" evidence="7 8">
    <location>
        <position position="128"/>
    </location>
    <ligand>
        <name>S-adenosyl-L-methionine</name>
        <dbReference type="ChEBI" id="CHEBI:59789"/>
    </ligand>
</feature>
<keyword evidence="4 7" id="KW-0808">Transferase</keyword>
<dbReference type="InterPro" id="IPR029063">
    <property type="entry name" value="SAM-dependent_MTases_sf"/>
</dbReference>
<feature type="binding site" evidence="7 8">
    <location>
        <position position="101"/>
    </location>
    <ligand>
        <name>S-adenosyl-L-methionine</name>
        <dbReference type="ChEBI" id="CHEBI:59789"/>
    </ligand>
</feature>
<dbReference type="HAMAP" id="MF_00607">
    <property type="entry name" value="16SrRNA_methyltr_A"/>
    <property type="match status" value="1"/>
</dbReference>
<comment type="similarity">
    <text evidence="7">Belongs to the class I-like SAM-binding methyltransferase superfamily. rRNA adenine N(6)-methyltransferase family. RsmA subfamily.</text>
</comment>
<keyword evidence="12" id="KW-1185">Reference proteome</keyword>
<keyword evidence="6 7" id="KW-0694">RNA-binding</keyword>
<feature type="domain" description="Ribosomal RNA adenine methylase transferase N-terminal" evidence="10">
    <location>
        <begin position="108"/>
        <end position="292"/>
    </location>
</feature>
<dbReference type="PROSITE" id="PS51689">
    <property type="entry name" value="SAM_RNA_A_N6_MT"/>
    <property type="match status" value="1"/>
</dbReference>
<dbReference type="EMBL" id="CP042912">
    <property type="protein sequence ID" value="QEG20946.1"/>
    <property type="molecule type" value="Genomic_DNA"/>
</dbReference>
<dbReference type="Gene3D" id="1.10.8.100">
    <property type="entry name" value="Ribosomal RNA adenine dimethylase-like, domain 2"/>
    <property type="match status" value="1"/>
</dbReference>
<dbReference type="STRING" id="980251.GCA_001642875_02904"/>
<evidence type="ECO:0000256" key="7">
    <source>
        <dbReference type="HAMAP-Rule" id="MF_00607"/>
    </source>
</evidence>
<evidence type="ECO:0000256" key="6">
    <source>
        <dbReference type="ARBA" id="ARBA00022884"/>
    </source>
</evidence>
<evidence type="ECO:0000256" key="8">
    <source>
        <dbReference type="PROSITE-ProRule" id="PRU01026"/>
    </source>
</evidence>
<keyword evidence="3 7" id="KW-0489">Methyltransferase</keyword>
<dbReference type="InterPro" id="IPR023165">
    <property type="entry name" value="rRNA_Ade_diMease-like_C"/>
</dbReference>
<evidence type="ECO:0000313" key="12">
    <source>
        <dbReference type="Proteomes" id="UP000322214"/>
    </source>
</evidence>
<feature type="region of interest" description="Disordered" evidence="9">
    <location>
        <begin position="1"/>
        <end position="29"/>
    </location>
</feature>
<dbReference type="InterPro" id="IPR020598">
    <property type="entry name" value="rRNA_Ade_methylase_Trfase_N"/>
</dbReference>
<evidence type="ECO:0000256" key="4">
    <source>
        <dbReference type="ARBA" id="ARBA00022679"/>
    </source>
</evidence>
<evidence type="ECO:0000259" key="10">
    <source>
        <dbReference type="SMART" id="SM00650"/>
    </source>
</evidence>
<dbReference type="InterPro" id="IPR001737">
    <property type="entry name" value="KsgA/Erm"/>
</dbReference>
<accession>A0A5B9P8K3</accession>